<comment type="caution">
    <text evidence="1">The sequence shown here is derived from an EMBL/GenBank/DDBJ whole genome shotgun (WGS) entry which is preliminary data.</text>
</comment>
<name>T0IYY4_9SPHN</name>
<gene>
    <name evidence="1" type="ORF">M529_16765</name>
</gene>
<dbReference type="EMBL" id="AUWY01000112">
    <property type="protein sequence ID" value="EQB30966.1"/>
    <property type="molecule type" value="Genomic_DNA"/>
</dbReference>
<proteinExistence type="predicted"/>
<keyword evidence="2" id="KW-1185">Reference proteome</keyword>
<dbReference type="PATRIC" id="fig|1346791.3.peg.3232"/>
<evidence type="ECO:0000313" key="2">
    <source>
        <dbReference type="Proteomes" id="UP000015523"/>
    </source>
</evidence>
<dbReference type="AlphaFoldDB" id="T0IYY4"/>
<organism evidence="1 2">
    <name type="scientific">Sphingobium ummariense RL-3</name>
    <dbReference type="NCBI Taxonomy" id="1346791"/>
    <lineage>
        <taxon>Bacteria</taxon>
        <taxon>Pseudomonadati</taxon>
        <taxon>Pseudomonadota</taxon>
        <taxon>Alphaproteobacteria</taxon>
        <taxon>Sphingomonadales</taxon>
        <taxon>Sphingomonadaceae</taxon>
        <taxon>Sphingobium</taxon>
    </lineage>
</organism>
<protein>
    <submittedName>
        <fullName evidence="1">Uncharacterized protein</fullName>
    </submittedName>
</protein>
<evidence type="ECO:0000313" key="1">
    <source>
        <dbReference type="EMBL" id="EQB30966.1"/>
    </source>
</evidence>
<dbReference type="Proteomes" id="UP000015523">
    <property type="component" value="Unassembled WGS sequence"/>
</dbReference>
<dbReference type="RefSeq" id="WP_021319014.1">
    <property type="nucleotide sequence ID" value="NZ_AUWY01000112.1"/>
</dbReference>
<sequence>MPLHRDISMDSFDKTFAALSDRMRGLAVPDRCFEGAPPSPS</sequence>
<dbReference type="STRING" id="1346791.M529_16765"/>
<reference evidence="1 2" key="1">
    <citation type="journal article" date="2013" name="Genome Announc.">
        <title>Draft Genome Sequence of Sphingobium ummariense Strain RL-3, a Hexachlorocyclohexane-Degrading Bacterium.</title>
        <authorList>
            <person name="Kohli P."/>
            <person name="Dua A."/>
            <person name="Sangwan N."/>
            <person name="Oldach P."/>
            <person name="Khurana J.P."/>
            <person name="Lal R."/>
        </authorList>
    </citation>
    <scope>NUCLEOTIDE SEQUENCE [LARGE SCALE GENOMIC DNA]</scope>
    <source>
        <strain evidence="1 2">RL-3</strain>
    </source>
</reference>
<accession>T0IYY4</accession>